<feature type="compositionally biased region" description="Low complexity" evidence="5">
    <location>
        <begin position="67"/>
        <end position="94"/>
    </location>
</feature>
<dbReference type="PANTHER" id="PTHR30168:SF0">
    <property type="entry name" value="INNER MEMBRANE PROTEIN"/>
    <property type="match status" value="1"/>
</dbReference>
<keyword evidence="3 6" id="KW-1133">Transmembrane helix</keyword>
<evidence type="ECO:0000313" key="8">
    <source>
        <dbReference type="Proteomes" id="UP000295818"/>
    </source>
</evidence>
<sequence length="337" mass="36654">MMGQQPAQPQTWQYPPIPIPQPPGPGRRRKPRQTQRGLLIGLVVLAVLVVGSGVTFALRNSGDDGKVPVSADTPSASASPSETPSDSPSASPTERQPPTTDEIVTASKLYTVGALNPTRCLEPKAVPSTYAGAKAYYSLVLPCMNRTWWLAMKKAGLPYRAPKLVVYAGTVATPCATERGTRGAYCDRNETIYMPFTLGANYYARNPVSGRAWMLDTFAHQYGHHVQRLSGIYAASLSRQLNAPTAEERLAESRKRELQASCLGSAYLGISGPYLPLRGPLLTTWKSLIANTGDEFSRPMIRSQGSKANHNYWSVRGFNSKSPNYCNTFGTAPERSN</sequence>
<comment type="caution">
    <text evidence="7">The sequence shown here is derived from an EMBL/GenBank/DDBJ whole genome shotgun (WGS) entry which is preliminary data.</text>
</comment>
<feature type="transmembrane region" description="Helical" evidence="6">
    <location>
        <begin position="37"/>
        <end position="58"/>
    </location>
</feature>
<feature type="compositionally biased region" description="Pro residues" evidence="5">
    <location>
        <begin position="15"/>
        <end position="25"/>
    </location>
</feature>
<evidence type="ECO:0000256" key="6">
    <source>
        <dbReference type="SAM" id="Phobius"/>
    </source>
</evidence>
<evidence type="ECO:0000256" key="2">
    <source>
        <dbReference type="ARBA" id="ARBA00022692"/>
    </source>
</evidence>
<evidence type="ECO:0000313" key="7">
    <source>
        <dbReference type="EMBL" id="TCO24093.1"/>
    </source>
</evidence>
<dbReference type="Pfam" id="PF04228">
    <property type="entry name" value="Zn_peptidase"/>
    <property type="match status" value="1"/>
</dbReference>
<evidence type="ECO:0000256" key="3">
    <source>
        <dbReference type="ARBA" id="ARBA00022989"/>
    </source>
</evidence>
<evidence type="ECO:0000256" key="5">
    <source>
        <dbReference type="SAM" id="MobiDB-lite"/>
    </source>
</evidence>
<reference evidence="7 8" key="1">
    <citation type="journal article" date="2015" name="Stand. Genomic Sci.">
        <title>Genomic Encyclopedia of Bacterial and Archaeal Type Strains, Phase III: the genomes of soil and plant-associated and newly described type strains.</title>
        <authorList>
            <person name="Whitman W.B."/>
            <person name="Woyke T."/>
            <person name="Klenk H.P."/>
            <person name="Zhou Y."/>
            <person name="Lilburn T.G."/>
            <person name="Beck B.J."/>
            <person name="De Vos P."/>
            <person name="Vandamme P."/>
            <person name="Eisen J.A."/>
            <person name="Garrity G."/>
            <person name="Hugenholtz P."/>
            <person name="Kyrpides N.C."/>
        </authorList>
    </citation>
    <scope>NUCLEOTIDE SEQUENCE [LARGE SCALE GENOMIC DNA]</scope>
    <source>
        <strain evidence="7 8">VKM Ac-2538</strain>
    </source>
</reference>
<keyword evidence="8" id="KW-1185">Reference proteome</keyword>
<evidence type="ECO:0008006" key="9">
    <source>
        <dbReference type="Google" id="ProtNLM"/>
    </source>
</evidence>
<dbReference type="EMBL" id="SLWM01000005">
    <property type="protein sequence ID" value="TCO24093.1"/>
    <property type="molecule type" value="Genomic_DNA"/>
</dbReference>
<feature type="region of interest" description="Disordered" evidence="5">
    <location>
        <begin position="60"/>
        <end position="100"/>
    </location>
</feature>
<accession>A0ABY2BL05</accession>
<proteinExistence type="predicted"/>
<evidence type="ECO:0000256" key="1">
    <source>
        <dbReference type="ARBA" id="ARBA00004167"/>
    </source>
</evidence>
<comment type="subcellular location">
    <subcellularLocation>
        <location evidence="1">Membrane</location>
        <topology evidence="1">Single-pass membrane protein</topology>
    </subcellularLocation>
</comment>
<dbReference type="InterPro" id="IPR007343">
    <property type="entry name" value="Uncharacterised_pept_Zn_put"/>
</dbReference>
<protein>
    <recommendedName>
        <fullName evidence="9">Metalloprotease</fullName>
    </recommendedName>
</protein>
<organism evidence="7 8">
    <name type="scientific">Kribbella orskensis</name>
    <dbReference type="NCBI Taxonomy" id="2512216"/>
    <lineage>
        <taxon>Bacteria</taxon>
        <taxon>Bacillati</taxon>
        <taxon>Actinomycetota</taxon>
        <taxon>Actinomycetes</taxon>
        <taxon>Propionibacteriales</taxon>
        <taxon>Kribbellaceae</taxon>
        <taxon>Kribbella</taxon>
    </lineage>
</organism>
<keyword evidence="2 6" id="KW-0812">Transmembrane</keyword>
<feature type="region of interest" description="Disordered" evidence="5">
    <location>
        <begin position="1"/>
        <end position="32"/>
    </location>
</feature>
<name>A0ABY2BL05_9ACTN</name>
<evidence type="ECO:0000256" key="4">
    <source>
        <dbReference type="ARBA" id="ARBA00023136"/>
    </source>
</evidence>
<dbReference type="Proteomes" id="UP000295818">
    <property type="component" value="Unassembled WGS sequence"/>
</dbReference>
<dbReference type="RefSeq" id="WP_132189056.1">
    <property type="nucleotide sequence ID" value="NZ_SLWM01000005.1"/>
</dbReference>
<keyword evidence="4 6" id="KW-0472">Membrane</keyword>
<gene>
    <name evidence="7" type="ORF">EV644_105125</name>
</gene>
<dbReference type="PANTHER" id="PTHR30168">
    <property type="entry name" value="PUTATIVE MEMBRANE PROTEIN YPFJ"/>
    <property type="match status" value="1"/>
</dbReference>